<keyword evidence="2" id="KW-1185">Reference proteome</keyword>
<dbReference type="Proteomes" id="UP001165960">
    <property type="component" value="Unassembled WGS sequence"/>
</dbReference>
<accession>A0ACC2SG62</accession>
<name>A0ACC2SG62_9FUNG</name>
<reference evidence="1" key="1">
    <citation type="submission" date="2022-04" db="EMBL/GenBank/DDBJ databases">
        <title>Genome of the entomopathogenic fungus Entomophthora muscae.</title>
        <authorList>
            <person name="Elya C."/>
            <person name="Lovett B.R."/>
            <person name="Lee E."/>
            <person name="Macias A.M."/>
            <person name="Hajek A.E."/>
            <person name="De Bivort B.L."/>
            <person name="Kasson M.T."/>
            <person name="De Fine Licht H.H."/>
            <person name="Stajich J.E."/>
        </authorList>
    </citation>
    <scope>NUCLEOTIDE SEQUENCE</scope>
    <source>
        <strain evidence="1">Berkeley</strain>
    </source>
</reference>
<evidence type="ECO:0000313" key="2">
    <source>
        <dbReference type="Proteomes" id="UP001165960"/>
    </source>
</evidence>
<organism evidence="1 2">
    <name type="scientific">Entomophthora muscae</name>
    <dbReference type="NCBI Taxonomy" id="34485"/>
    <lineage>
        <taxon>Eukaryota</taxon>
        <taxon>Fungi</taxon>
        <taxon>Fungi incertae sedis</taxon>
        <taxon>Zoopagomycota</taxon>
        <taxon>Entomophthoromycotina</taxon>
        <taxon>Entomophthoromycetes</taxon>
        <taxon>Entomophthorales</taxon>
        <taxon>Entomophthoraceae</taxon>
        <taxon>Entomophthora</taxon>
    </lineage>
</organism>
<comment type="caution">
    <text evidence="1">The sequence shown here is derived from an EMBL/GenBank/DDBJ whole genome shotgun (WGS) entry which is preliminary data.</text>
</comment>
<dbReference type="EMBL" id="QTSX02005093">
    <property type="protein sequence ID" value="KAJ9061131.1"/>
    <property type="molecule type" value="Genomic_DNA"/>
</dbReference>
<proteinExistence type="predicted"/>
<gene>
    <name evidence="1" type="ORF">DSO57_1023476</name>
</gene>
<sequence>MHMSGWDITGAAAGQVGMGGKINEGLFLAVGLGAVMMNLLLIVLVVRMRDRKREIKYALVLSVLDILLPCTMLVFRGTLTFTGFEFSDHPRWCSAIGAGFYVGVFSSLMLVMLVAAERYRVMFSWHFPKWMVCLLGGYAVAFLSLVMATAAKRKFVPKEDGFVCAPDANGGGLSQASMVMFGVSLMLFLVVTLFCYIRILFFVAATTTQDIEMNQLNHSSPNPKSHWRLAPVAMRTTLICAIYFTLVTPSCFALVLLGFRLIDEAGISRLATSLALYTLCFANPFLVIFAHSATFERLVMLFKSSKKNHVSYATQ</sequence>
<protein>
    <submittedName>
        <fullName evidence="1">Uncharacterized protein</fullName>
    </submittedName>
</protein>
<evidence type="ECO:0000313" key="1">
    <source>
        <dbReference type="EMBL" id="KAJ9061131.1"/>
    </source>
</evidence>